<dbReference type="Proteomes" id="UP000256305">
    <property type="component" value="Unassembled WGS sequence"/>
</dbReference>
<dbReference type="CDD" id="cd02440">
    <property type="entry name" value="AdoMet_MTases"/>
    <property type="match status" value="1"/>
</dbReference>
<keyword evidence="3" id="KW-0489">Methyltransferase</keyword>
<evidence type="ECO:0000313" key="3">
    <source>
        <dbReference type="EMBL" id="REJ05226.1"/>
    </source>
</evidence>
<dbReference type="Pfam" id="PF13649">
    <property type="entry name" value="Methyltransf_25"/>
    <property type="match status" value="1"/>
</dbReference>
<dbReference type="SUPFAM" id="SSF53335">
    <property type="entry name" value="S-adenosyl-L-methionine-dependent methyltransferases"/>
    <property type="match status" value="1"/>
</dbReference>
<keyword evidence="1 3" id="KW-0808">Transferase</keyword>
<comment type="caution">
    <text evidence="3">The sequence shown here is derived from an EMBL/GenBank/DDBJ whole genome shotgun (WGS) entry which is preliminary data.</text>
</comment>
<organism evidence="3 4">
    <name type="scientific">Halobacillus trueperi</name>
    <dbReference type="NCBI Taxonomy" id="156205"/>
    <lineage>
        <taxon>Bacteria</taxon>
        <taxon>Bacillati</taxon>
        <taxon>Bacillota</taxon>
        <taxon>Bacilli</taxon>
        <taxon>Bacillales</taxon>
        <taxon>Bacillaceae</taxon>
        <taxon>Halobacillus</taxon>
    </lineage>
</organism>
<protein>
    <submittedName>
        <fullName evidence="3">Class I SAM-dependent methyltransferase</fullName>
    </submittedName>
</protein>
<sequence length="200" mass="22302">MIYNQFAKPEGLAGKFAGMFMERENRGLNDWTLSFLDIGKGDRVLEVGFGSGSALKKIATLESEALYGIDPSEAMVEMVLKKLNDQSCSQQIGIFHGDACQLLHFQNPLDKIYAVNNITFWDRPVEILRHLRTLLSEKGKIALTIVPHEKEATDDTTEVLGGQLQNLLVKAGFQNVWIHYKSEKPNDAVCVTGMKNDMIG</sequence>
<dbReference type="GO" id="GO:0008168">
    <property type="term" value="F:methyltransferase activity"/>
    <property type="evidence" value="ECO:0007669"/>
    <property type="project" value="UniProtKB-KW"/>
</dbReference>
<keyword evidence="4" id="KW-1185">Reference proteome</keyword>
<reference evidence="3 4" key="1">
    <citation type="submission" date="2018-08" db="EMBL/GenBank/DDBJ databases">
        <title>Genome sequence of Halobacillus trueperi KCTC 3686.</title>
        <authorList>
            <person name="Cho K.H."/>
            <person name="Kwak M.-J."/>
            <person name="Kim B.-Y."/>
            <person name="Chun J."/>
        </authorList>
    </citation>
    <scope>NUCLEOTIDE SEQUENCE [LARGE SCALE GENOMIC DNA]</scope>
    <source>
        <strain evidence="3 4">KCTC 3686</strain>
    </source>
</reference>
<dbReference type="InterPro" id="IPR041698">
    <property type="entry name" value="Methyltransf_25"/>
</dbReference>
<name>A0A3E0IX54_9BACI</name>
<dbReference type="PANTHER" id="PTHR43861">
    <property type="entry name" value="TRANS-ACONITATE 2-METHYLTRANSFERASE-RELATED"/>
    <property type="match status" value="1"/>
</dbReference>
<feature type="domain" description="Methyltransferase" evidence="2">
    <location>
        <begin position="44"/>
        <end position="139"/>
    </location>
</feature>
<evidence type="ECO:0000259" key="2">
    <source>
        <dbReference type="Pfam" id="PF13649"/>
    </source>
</evidence>
<dbReference type="EMBL" id="QUAE01000042">
    <property type="protein sequence ID" value="REJ05226.1"/>
    <property type="molecule type" value="Genomic_DNA"/>
</dbReference>
<dbReference type="Gene3D" id="3.40.50.150">
    <property type="entry name" value="Vaccinia Virus protein VP39"/>
    <property type="match status" value="1"/>
</dbReference>
<dbReference type="AlphaFoldDB" id="A0A3E0IX54"/>
<evidence type="ECO:0000256" key="1">
    <source>
        <dbReference type="ARBA" id="ARBA00022679"/>
    </source>
</evidence>
<dbReference type="InterPro" id="IPR029063">
    <property type="entry name" value="SAM-dependent_MTases_sf"/>
</dbReference>
<proteinExistence type="predicted"/>
<dbReference type="RefSeq" id="WP_115825208.1">
    <property type="nucleotide sequence ID" value="NZ_QUAE01000042.1"/>
</dbReference>
<dbReference type="GO" id="GO:0032259">
    <property type="term" value="P:methylation"/>
    <property type="evidence" value="ECO:0007669"/>
    <property type="project" value="UniProtKB-KW"/>
</dbReference>
<gene>
    <name evidence="3" type="ORF">DYE48_20745</name>
</gene>
<evidence type="ECO:0000313" key="4">
    <source>
        <dbReference type="Proteomes" id="UP000256305"/>
    </source>
</evidence>
<accession>A0A3E0IX54</accession>